<dbReference type="Proteomes" id="UP001647509">
    <property type="component" value="Unassembled WGS sequence"/>
</dbReference>
<name>A0ACC5U4V4_9FLAO</name>
<evidence type="ECO:0000313" key="2">
    <source>
        <dbReference type="Proteomes" id="UP001647509"/>
    </source>
</evidence>
<organism evidence="1 2">
    <name type="scientific">Pseudotamlana agarivorans</name>
    <dbReference type="NCBI Taxonomy" id="481183"/>
    <lineage>
        <taxon>Bacteria</taxon>
        <taxon>Pseudomonadati</taxon>
        <taxon>Bacteroidota</taxon>
        <taxon>Flavobacteriia</taxon>
        <taxon>Flavobacteriales</taxon>
        <taxon>Flavobacteriaceae</taxon>
        <taxon>Pseudotamlana</taxon>
    </lineage>
</organism>
<reference evidence="1" key="1">
    <citation type="submission" date="2021-05" db="EMBL/GenBank/DDBJ databases">
        <title>Draft genomes of bacteria isolated from model marine particles.</title>
        <authorList>
            <person name="Datta M.S."/>
            <person name="Schwartzman J.A."/>
            <person name="Enke T.N."/>
            <person name="Saavedra J."/>
            <person name="Cermak N."/>
            <person name="Cordero O.X."/>
        </authorList>
    </citation>
    <scope>NUCLEOTIDE SEQUENCE</scope>
    <source>
        <strain evidence="1">I2M19</strain>
    </source>
</reference>
<evidence type="ECO:0000313" key="1">
    <source>
        <dbReference type="EMBL" id="MBU2949255.1"/>
    </source>
</evidence>
<gene>
    <name evidence="1" type="ORF">KO493_00885</name>
</gene>
<keyword evidence="2" id="KW-1185">Reference proteome</keyword>
<comment type="caution">
    <text evidence="1">The sequence shown here is derived from an EMBL/GenBank/DDBJ whole genome shotgun (WGS) entry which is preliminary data.</text>
</comment>
<sequence length="65" mass="7364">MKYLNYILIVIGAFIAMYAKTNANQNQYILIGGIVVLMIGIYRVAKTVPSKREREDIENNNDDAV</sequence>
<proteinExistence type="predicted"/>
<dbReference type="EMBL" id="JAHKPD010000004">
    <property type="protein sequence ID" value="MBU2949255.1"/>
    <property type="molecule type" value="Genomic_DNA"/>
</dbReference>
<accession>A0ACC5U4V4</accession>
<protein>
    <submittedName>
        <fullName evidence="1">Uncharacterized protein</fullName>
    </submittedName>
</protein>